<dbReference type="PANTHER" id="PTHR42760">
    <property type="entry name" value="SHORT-CHAIN DEHYDROGENASES/REDUCTASES FAMILY MEMBER"/>
    <property type="match status" value="1"/>
</dbReference>
<dbReference type="PROSITE" id="PS00061">
    <property type="entry name" value="ADH_SHORT"/>
    <property type="match status" value="1"/>
</dbReference>
<dbReference type="Gene3D" id="3.40.50.720">
    <property type="entry name" value="NAD(P)-binding Rossmann-like Domain"/>
    <property type="match status" value="1"/>
</dbReference>
<gene>
    <name evidence="2" type="ORF">GCM10022240_03810</name>
</gene>
<proteinExistence type="inferred from homology"/>
<dbReference type="PRINTS" id="PR00080">
    <property type="entry name" value="SDRFAMILY"/>
</dbReference>
<dbReference type="Proteomes" id="UP001500540">
    <property type="component" value="Unassembled WGS sequence"/>
</dbReference>
<dbReference type="EMBL" id="BAABAF010000001">
    <property type="protein sequence ID" value="GAA3754125.1"/>
    <property type="molecule type" value="Genomic_DNA"/>
</dbReference>
<dbReference type="InterPro" id="IPR002347">
    <property type="entry name" value="SDR_fam"/>
</dbReference>
<evidence type="ECO:0000256" key="1">
    <source>
        <dbReference type="ARBA" id="ARBA00006484"/>
    </source>
</evidence>
<dbReference type="RefSeq" id="WP_344779943.1">
    <property type="nucleotide sequence ID" value="NZ_BAABAF010000001.1"/>
</dbReference>
<reference evidence="3" key="1">
    <citation type="journal article" date="2019" name="Int. J. Syst. Evol. Microbiol.">
        <title>The Global Catalogue of Microorganisms (GCM) 10K type strain sequencing project: providing services to taxonomists for standard genome sequencing and annotation.</title>
        <authorList>
            <consortium name="The Broad Institute Genomics Platform"/>
            <consortium name="The Broad Institute Genome Sequencing Center for Infectious Disease"/>
            <person name="Wu L."/>
            <person name="Ma J."/>
        </authorList>
    </citation>
    <scope>NUCLEOTIDE SEQUENCE [LARGE SCALE GENOMIC DNA]</scope>
    <source>
        <strain evidence="3">JCM 16950</strain>
    </source>
</reference>
<protein>
    <submittedName>
        <fullName evidence="2">Glucose 1-dehydrogenase</fullName>
    </submittedName>
</protein>
<name>A0ABP7G4A7_9MICO</name>
<accession>A0ABP7G4A7</accession>
<dbReference type="SUPFAM" id="SSF51735">
    <property type="entry name" value="NAD(P)-binding Rossmann-fold domains"/>
    <property type="match status" value="1"/>
</dbReference>
<sequence>MSRFQDAVAVVTGAGQGIGRAIALRLADDGAQVVAADLNLDTARDTASHLGAGGLGVRMDVTDPTSVDEVVAHVAGRYGRIDVLVNDAGWDRAGPFVDSDRADWRRVVDIDLFGVLNTCRAVLPLMHEAGGGRIVNIASDAGRVGSSGEAVYAAAKGGVIAFTKTIARESARYGVTANCVSPGPTDTALFAGVTAGNEHLRDALIKAIPLRRLAQPEDIAAAVAFLASSDAAYITGQTLSVSGGLSMS</sequence>
<comment type="caution">
    <text evidence="2">The sequence shown here is derived from an EMBL/GenBank/DDBJ whole genome shotgun (WGS) entry which is preliminary data.</text>
</comment>
<dbReference type="PANTHER" id="PTHR42760:SF40">
    <property type="entry name" value="3-OXOACYL-[ACYL-CARRIER-PROTEIN] REDUCTASE, CHLOROPLASTIC"/>
    <property type="match status" value="1"/>
</dbReference>
<comment type="similarity">
    <text evidence="1">Belongs to the short-chain dehydrogenases/reductases (SDR) family.</text>
</comment>
<keyword evidence="3" id="KW-1185">Reference proteome</keyword>
<dbReference type="InterPro" id="IPR020904">
    <property type="entry name" value="Sc_DH/Rdtase_CS"/>
</dbReference>
<evidence type="ECO:0000313" key="3">
    <source>
        <dbReference type="Proteomes" id="UP001500540"/>
    </source>
</evidence>
<dbReference type="PRINTS" id="PR00081">
    <property type="entry name" value="GDHRDH"/>
</dbReference>
<organism evidence="2 3">
    <name type="scientific">Microbacterium kribbense</name>
    <dbReference type="NCBI Taxonomy" id="433645"/>
    <lineage>
        <taxon>Bacteria</taxon>
        <taxon>Bacillati</taxon>
        <taxon>Actinomycetota</taxon>
        <taxon>Actinomycetes</taxon>
        <taxon>Micrococcales</taxon>
        <taxon>Microbacteriaceae</taxon>
        <taxon>Microbacterium</taxon>
    </lineage>
</organism>
<dbReference type="NCBIfam" id="NF005559">
    <property type="entry name" value="PRK07231.1"/>
    <property type="match status" value="1"/>
</dbReference>
<dbReference type="InterPro" id="IPR036291">
    <property type="entry name" value="NAD(P)-bd_dom_sf"/>
</dbReference>
<dbReference type="Pfam" id="PF13561">
    <property type="entry name" value="adh_short_C2"/>
    <property type="match status" value="1"/>
</dbReference>
<evidence type="ECO:0000313" key="2">
    <source>
        <dbReference type="EMBL" id="GAA3754125.1"/>
    </source>
</evidence>